<reference evidence="1 2" key="1">
    <citation type="journal article" date="2014" name="Emerg. Infect. Dis.">
        <title>High-level Relatedness among Mycobacterium abscessus subsp. massiliense Strains from Widely Separated Outbreaks.</title>
        <authorList>
            <person name="Tettelin H."/>
            <person name="Davidson R.M."/>
            <person name="Agrawal S."/>
            <person name="Aitken M.L."/>
            <person name="Shallom S."/>
            <person name="Hasan N.A."/>
            <person name="Strong M."/>
            <person name="Nogueira de Moura V.C."/>
            <person name="De Groote M.A."/>
            <person name="Duarte R.S."/>
            <person name="Hine E."/>
            <person name="Parankush S."/>
            <person name="Su Q."/>
            <person name="Daugherty S.C."/>
            <person name="Fraser C.M."/>
            <person name="Brown-Elliott B.A."/>
            <person name="Wallace R.J.Jr."/>
            <person name="Holland S.M."/>
            <person name="Sampaio E.P."/>
            <person name="Olivier K.N."/>
            <person name="Jackson M."/>
            <person name="Zelazny A.M."/>
        </authorList>
    </citation>
    <scope>NUCLEOTIDE SEQUENCE [LARGE SCALE GENOMIC DNA]</scope>
    <source>
        <strain evidence="1 2">MAB_091912_2446</strain>
    </source>
</reference>
<comment type="caution">
    <text evidence="1">The sequence shown here is derived from an EMBL/GenBank/DDBJ whole genome shotgun (WGS) entry which is preliminary data.</text>
</comment>
<dbReference type="EMBL" id="AYTF01000002">
    <property type="protein sequence ID" value="ESV62285.1"/>
    <property type="molecule type" value="Genomic_DNA"/>
</dbReference>
<proteinExistence type="predicted"/>
<protein>
    <submittedName>
        <fullName evidence="1">Uncharacterized protein</fullName>
    </submittedName>
</protein>
<accession>A0A829M8M1</accession>
<gene>
    <name evidence="1" type="ORF">L833_4690</name>
</gene>
<name>A0A829M8M1_9MYCO</name>
<dbReference type="AlphaFoldDB" id="A0A829M8M1"/>
<organism evidence="1 2">
    <name type="scientific">Mycobacteroides abscessus MAB_091912_2446</name>
    <dbReference type="NCBI Taxonomy" id="1335414"/>
    <lineage>
        <taxon>Bacteria</taxon>
        <taxon>Bacillati</taxon>
        <taxon>Actinomycetota</taxon>
        <taxon>Actinomycetes</taxon>
        <taxon>Mycobacteriales</taxon>
        <taxon>Mycobacteriaceae</taxon>
        <taxon>Mycobacteroides</taxon>
        <taxon>Mycobacteroides abscessus</taxon>
    </lineage>
</organism>
<evidence type="ECO:0000313" key="2">
    <source>
        <dbReference type="Proteomes" id="UP000018502"/>
    </source>
</evidence>
<dbReference type="Proteomes" id="UP000018502">
    <property type="component" value="Unassembled WGS sequence"/>
</dbReference>
<evidence type="ECO:0000313" key="1">
    <source>
        <dbReference type="EMBL" id="ESV62285.1"/>
    </source>
</evidence>
<sequence length="66" mass="7705">MSDKAIAEVIERLEADEKRSTEQINECYQFAHRYPNVPANWEAVAECRGELFGIRRSLSYLREVKS</sequence>